<proteinExistence type="predicted"/>
<keyword evidence="2" id="KW-1185">Reference proteome</keyword>
<evidence type="ECO:0008006" key="3">
    <source>
        <dbReference type="Google" id="ProtNLM"/>
    </source>
</evidence>
<dbReference type="EMBL" id="KK107741">
    <property type="protein sequence ID" value="EZA47954.1"/>
    <property type="molecule type" value="Genomic_DNA"/>
</dbReference>
<gene>
    <name evidence="1" type="ORF">X777_15038</name>
</gene>
<protein>
    <recommendedName>
        <fullName evidence="3">DUF4371 domain-containing protein</fullName>
    </recommendedName>
</protein>
<name>A0A026VYL9_OOCBI</name>
<dbReference type="AlphaFoldDB" id="A0A026VYL9"/>
<evidence type="ECO:0000313" key="1">
    <source>
        <dbReference type="EMBL" id="EZA47954.1"/>
    </source>
</evidence>
<reference evidence="1 2" key="1">
    <citation type="journal article" date="2014" name="Curr. Biol.">
        <title>The genome of the clonal raider ant Cerapachys biroi.</title>
        <authorList>
            <person name="Oxley P.R."/>
            <person name="Ji L."/>
            <person name="Fetter-Pruneda I."/>
            <person name="McKenzie S.K."/>
            <person name="Li C."/>
            <person name="Hu H."/>
            <person name="Zhang G."/>
            <person name="Kronauer D.J."/>
        </authorList>
    </citation>
    <scope>NUCLEOTIDE SEQUENCE [LARGE SCALE GENOMIC DNA]</scope>
</reference>
<dbReference type="Proteomes" id="UP000053097">
    <property type="component" value="Unassembled WGS sequence"/>
</dbReference>
<evidence type="ECO:0000313" key="2">
    <source>
        <dbReference type="Proteomes" id="UP000053097"/>
    </source>
</evidence>
<organism evidence="1 2">
    <name type="scientific">Ooceraea biroi</name>
    <name type="common">Clonal raider ant</name>
    <name type="synonym">Cerapachys biroi</name>
    <dbReference type="NCBI Taxonomy" id="2015173"/>
    <lineage>
        <taxon>Eukaryota</taxon>
        <taxon>Metazoa</taxon>
        <taxon>Ecdysozoa</taxon>
        <taxon>Arthropoda</taxon>
        <taxon>Hexapoda</taxon>
        <taxon>Insecta</taxon>
        <taxon>Pterygota</taxon>
        <taxon>Neoptera</taxon>
        <taxon>Endopterygota</taxon>
        <taxon>Hymenoptera</taxon>
        <taxon>Apocrita</taxon>
        <taxon>Aculeata</taxon>
        <taxon>Formicoidea</taxon>
        <taxon>Formicidae</taxon>
        <taxon>Dorylinae</taxon>
        <taxon>Ooceraea</taxon>
    </lineage>
</organism>
<dbReference type="OMA" id="GRNKCAN"/>
<accession>A0A026VYL9</accession>
<sequence>MSMGRTKCKNNISNVLCPVETERVVQNIQNTKFSIFIDEISDITNDKWMTFLVRYADGKQ</sequence>